<feature type="region of interest" description="Disordered" evidence="1">
    <location>
        <begin position="25"/>
        <end position="59"/>
    </location>
</feature>
<reference evidence="2 3" key="1">
    <citation type="submission" date="2019-08" db="EMBL/GenBank/DDBJ databases">
        <title>In-depth cultivation of the pig gut microbiome towards novel bacterial diversity and tailored functional studies.</title>
        <authorList>
            <person name="Wylensek D."/>
            <person name="Hitch T.C.A."/>
            <person name="Clavel T."/>
        </authorList>
    </citation>
    <scope>NUCLEOTIDE SEQUENCE [LARGE SCALE GENOMIC DNA]</scope>
    <source>
        <strain evidence="2 3">68-1-5</strain>
    </source>
</reference>
<dbReference type="EMBL" id="VULY01000018">
    <property type="protein sequence ID" value="MSR93462.1"/>
    <property type="molecule type" value="Genomic_DNA"/>
</dbReference>
<dbReference type="AlphaFoldDB" id="A0A6N7V2I7"/>
<name>A0A6N7V2I7_9FIRM</name>
<dbReference type="Proteomes" id="UP000434409">
    <property type="component" value="Unassembled WGS sequence"/>
</dbReference>
<feature type="compositionally biased region" description="Basic and acidic residues" evidence="1">
    <location>
        <begin position="34"/>
        <end position="52"/>
    </location>
</feature>
<organism evidence="2 3">
    <name type="scientific">Suipraeoptans intestinalis</name>
    <dbReference type="NCBI Taxonomy" id="2606628"/>
    <lineage>
        <taxon>Bacteria</taxon>
        <taxon>Bacillati</taxon>
        <taxon>Bacillota</taxon>
        <taxon>Clostridia</taxon>
        <taxon>Lachnospirales</taxon>
        <taxon>Lachnospiraceae</taxon>
        <taxon>Suipraeoptans</taxon>
    </lineage>
</organism>
<gene>
    <name evidence="2" type="ORF">FYJ34_04065</name>
</gene>
<sequence length="59" mass="7070">MGKQRKKHIKITTERKGEFILNERESSYQAARENPYRTGREKKCQMEGENTCKRRRSPV</sequence>
<proteinExistence type="predicted"/>
<comment type="caution">
    <text evidence="2">The sequence shown here is derived from an EMBL/GenBank/DDBJ whole genome shotgun (WGS) entry which is preliminary data.</text>
</comment>
<evidence type="ECO:0000313" key="2">
    <source>
        <dbReference type="EMBL" id="MSR93462.1"/>
    </source>
</evidence>
<accession>A0A6N7V2I7</accession>
<protein>
    <submittedName>
        <fullName evidence="2">Uncharacterized protein</fullName>
    </submittedName>
</protein>
<dbReference type="RefSeq" id="WP_154476460.1">
    <property type="nucleotide sequence ID" value="NZ_VULY01000018.1"/>
</dbReference>
<evidence type="ECO:0000256" key="1">
    <source>
        <dbReference type="SAM" id="MobiDB-lite"/>
    </source>
</evidence>
<keyword evidence="3" id="KW-1185">Reference proteome</keyword>
<evidence type="ECO:0000313" key="3">
    <source>
        <dbReference type="Proteomes" id="UP000434409"/>
    </source>
</evidence>